<dbReference type="Pfam" id="PF25275">
    <property type="entry name" value="Golvesin_C"/>
    <property type="match status" value="1"/>
</dbReference>
<feature type="domain" description="DUF1553" evidence="3">
    <location>
        <begin position="449"/>
        <end position="573"/>
    </location>
</feature>
<evidence type="ECO:0008006" key="7">
    <source>
        <dbReference type="Google" id="ProtNLM"/>
    </source>
</evidence>
<dbReference type="Pfam" id="PF07583">
    <property type="entry name" value="PSCyt2"/>
    <property type="match status" value="1"/>
</dbReference>
<dbReference type="InterPro" id="IPR011444">
    <property type="entry name" value="DUF1549"/>
</dbReference>
<feature type="domain" description="Golvesin/Xly CBD-like" evidence="4">
    <location>
        <begin position="48"/>
        <end position="174"/>
    </location>
</feature>
<comment type="caution">
    <text evidence="5">The sequence shown here is derived from an EMBL/GenBank/DDBJ whole genome shotgun (WGS) entry which is preliminary data.</text>
</comment>
<dbReference type="AlphaFoldDB" id="A0A2S8FIU7"/>
<evidence type="ECO:0000259" key="2">
    <source>
        <dbReference type="Pfam" id="PF07583"/>
    </source>
</evidence>
<dbReference type="PROSITE" id="PS51257">
    <property type="entry name" value="PROKAR_LIPOPROTEIN"/>
    <property type="match status" value="1"/>
</dbReference>
<dbReference type="EMBL" id="PUHY01000012">
    <property type="protein sequence ID" value="PQO31970.1"/>
    <property type="molecule type" value="Genomic_DNA"/>
</dbReference>
<dbReference type="PANTHER" id="PTHR35889">
    <property type="entry name" value="CYCLOINULO-OLIGOSACCHARIDE FRUCTANOTRANSFERASE-RELATED"/>
    <property type="match status" value="1"/>
</dbReference>
<feature type="signal peptide" evidence="1">
    <location>
        <begin position="1"/>
        <end position="29"/>
    </location>
</feature>
<dbReference type="InterPro" id="IPR033803">
    <property type="entry name" value="CBD-like_Golvesin-Xly"/>
</dbReference>
<name>A0A2S8FIU7_9BACT</name>
<proteinExistence type="predicted"/>
<evidence type="ECO:0000259" key="4">
    <source>
        <dbReference type="Pfam" id="PF25275"/>
    </source>
</evidence>
<gene>
    <name evidence="5" type="ORF">C5Y83_17105</name>
</gene>
<feature type="chain" id="PRO_5015770558" description="Xanthan lyase" evidence="1">
    <location>
        <begin position="30"/>
        <end position="703"/>
    </location>
</feature>
<organism evidence="5 6">
    <name type="scientific">Blastopirellula marina</name>
    <dbReference type="NCBI Taxonomy" id="124"/>
    <lineage>
        <taxon>Bacteria</taxon>
        <taxon>Pseudomonadati</taxon>
        <taxon>Planctomycetota</taxon>
        <taxon>Planctomycetia</taxon>
        <taxon>Pirellulales</taxon>
        <taxon>Pirellulaceae</taxon>
        <taxon>Blastopirellula</taxon>
    </lineage>
</organism>
<evidence type="ECO:0000313" key="5">
    <source>
        <dbReference type="EMBL" id="PQO31970.1"/>
    </source>
</evidence>
<dbReference type="PANTHER" id="PTHR35889:SF3">
    <property type="entry name" value="F-BOX DOMAIN-CONTAINING PROTEIN"/>
    <property type="match status" value="1"/>
</dbReference>
<evidence type="ECO:0000256" key="1">
    <source>
        <dbReference type="SAM" id="SignalP"/>
    </source>
</evidence>
<dbReference type="InterPro" id="IPR022655">
    <property type="entry name" value="DUF1553"/>
</dbReference>
<protein>
    <recommendedName>
        <fullName evidence="7">Xanthan lyase</fullName>
    </recommendedName>
</protein>
<dbReference type="Proteomes" id="UP000238322">
    <property type="component" value="Unassembled WGS sequence"/>
</dbReference>
<feature type="domain" description="DUF1549" evidence="2">
    <location>
        <begin position="229"/>
        <end position="398"/>
    </location>
</feature>
<keyword evidence="1" id="KW-0732">Signal</keyword>
<sequence length="703" mass="78833">MPMRLVPSGFVVQSCMALLLLTAASSGRAADSINTQPLPGVLLDDLDAEIEGPWQKSQHSKPYVGEGYIHSGKSDDPVSREAKRVTFRKKLPKSGAYHVYLAYNAGGNRAKKAPVVIQHAKGEAQLKVNQRTQPKGPLVFHLLGEFDFQSEQDAVVTISDNEADGIVIVDALLFVPKSQVAKLEAAEKKASEPEQEIAPEFVRAELDSQHALTSKELDALIVSDAHLNKTTSIIDDETFLRRATIDVIGRIPTEEERTEFLQDTNPAKRSLLVDRLLASPEFGQNWATYWSDVFSYRIPQPELTYLDYQVFQDWMAEQLNQGMGWDEVTYRILTATGKVGDNPPAFFVGYHQASTSRLAGETTRIFLGTQIQCAECHDHPFVDIPQERFHQMAAFFVRSSSKLPWNDSSEIIVSSKESGEHKLPETSRVMLPTVFSGDPLPKGTSDVKRRVQLAQWVTSPENEMFTKAYANRIWERLMDSPFCDPIDEITAEAGYPSLPSIHDAVAGHFAANDYDAKSLFRLILNTKAYQRQLDADDQVVGQLASAEFRKMRGDVVFKSLAVAIDLPNQEGKPTEPTDAIRFPPPPKSTLDLVNEVFGYDPSLGKDFRPQTMQQAMFMMNNRQLQSQIRAEGDQKTKLAKLLDESPDDRQAIQRLYVNVLGRAPNEQELDVAYDYVQEIDSRSEAFEDLLWALLNTAEFTTRR</sequence>
<evidence type="ECO:0000313" key="6">
    <source>
        <dbReference type="Proteomes" id="UP000238322"/>
    </source>
</evidence>
<evidence type="ECO:0000259" key="3">
    <source>
        <dbReference type="Pfam" id="PF07587"/>
    </source>
</evidence>
<reference evidence="5 6" key="1">
    <citation type="submission" date="2018-02" db="EMBL/GenBank/DDBJ databases">
        <title>Comparative genomes isolates from brazilian mangrove.</title>
        <authorList>
            <person name="Araujo J.E."/>
            <person name="Taketani R.G."/>
            <person name="Silva M.C.P."/>
            <person name="Loureco M.V."/>
            <person name="Andreote F.D."/>
        </authorList>
    </citation>
    <scope>NUCLEOTIDE SEQUENCE [LARGE SCALE GENOMIC DNA]</scope>
    <source>
        <strain evidence="5 6">Hex-1 MGV</strain>
    </source>
</reference>
<dbReference type="Pfam" id="PF07587">
    <property type="entry name" value="PSD1"/>
    <property type="match status" value="1"/>
</dbReference>
<accession>A0A2S8FIU7</accession>